<dbReference type="Proteomes" id="UP001293593">
    <property type="component" value="Unassembled WGS sequence"/>
</dbReference>
<keyword evidence="4" id="KW-1185">Reference proteome</keyword>
<dbReference type="PANTHER" id="PTHR31170">
    <property type="entry name" value="BNAC04G53230D PROTEIN"/>
    <property type="match status" value="1"/>
</dbReference>
<gene>
    <name evidence="3" type="ORF">QN277_000571</name>
</gene>
<comment type="caution">
    <text evidence="3">The sequence shown here is derived from an EMBL/GenBank/DDBJ whole genome shotgun (WGS) entry which is preliminary data.</text>
</comment>
<evidence type="ECO:0000313" key="3">
    <source>
        <dbReference type="EMBL" id="KAK4283642.1"/>
    </source>
</evidence>
<dbReference type="EMBL" id="JAWXYG010000001">
    <property type="protein sequence ID" value="KAK4283642.1"/>
    <property type="molecule type" value="Genomic_DNA"/>
</dbReference>
<sequence>MEMSNNEIEAAQKQMVELQQQQQQHVEEDKVTIDMKKIIGGCGDGALLPDCCIYRVPLVLRQQNEKAYTPKLVSVGPFHYGNKKLQDMERHKQIMFKRFTHKAKSSLDDLVRLVKHLEPKVRASYSGTINLTEQELVKMTLMDASFIIELISMTKREMNQDAKLSQPWLEVAIIHDLILLENQLPFFVIEELFNKAFPQYHSFMELVYEYFGYYNQQELKPNPDVEIKHFTDLLRLFYLQERRCQRNSFTDSGSHFLSYNARALKEAGIKFEAATSKCLLDLKLSRHILEIPQIVVDDHTEILFRNMIALEQCRYPLDSYITDYALLLDCLIDTYKDVDLFIGKKIVNNHLGYNKSVALLFNRLCKNVNQRNFNSEYCDICRRLNDYCQNPCRKRVATLRRDHCPTPWQGAASIAGIVLLLLTIVQTIFSILQAVQKK</sequence>
<accession>A0AAE1N6L3</accession>
<evidence type="ECO:0000256" key="1">
    <source>
        <dbReference type="SAM" id="Coils"/>
    </source>
</evidence>
<protein>
    <submittedName>
        <fullName evidence="3">Uncharacterized protein</fullName>
    </submittedName>
</protein>
<feature type="coiled-coil region" evidence="1">
    <location>
        <begin position="1"/>
        <end position="28"/>
    </location>
</feature>
<dbReference type="InterPro" id="IPR004158">
    <property type="entry name" value="DUF247_pln"/>
</dbReference>
<organism evidence="3 4">
    <name type="scientific">Acacia crassicarpa</name>
    <name type="common">northern wattle</name>
    <dbReference type="NCBI Taxonomy" id="499986"/>
    <lineage>
        <taxon>Eukaryota</taxon>
        <taxon>Viridiplantae</taxon>
        <taxon>Streptophyta</taxon>
        <taxon>Embryophyta</taxon>
        <taxon>Tracheophyta</taxon>
        <taxon>Spermatophyta</taxon>
        <taxon>Magnoliopsida</taxon>
        <taxon>eudicotyledons</taxon>
        <taxon>Gunneridae</taxon>
        <taxon>Pentapetalae</taxon>
        <taxon>rosids</taxon>
        <taxon>fabids</taxon>
        <taxon>Fabales</taxon>
        <taxon>Fabaceae</taxon>
        <taxon>Caesalpinioideae</taxon>
        <taxon>mimosoid clade</taxon>
        <taxon>Acacieae</taxon>
        <taxon>Acacia</taxon>
    </lineage>
</organism>
<keyword evidence="1" id="KW-0175">Coiled coil</keyword>
<dbReference type="Pfam" id="PF03140">
    <property type="entry name" value="DUF247"/>
    <property type="match status" value="1"/>
</dbReference>
<name>A0AAE1N6L3_9FABA</name>
<proteinExistence type="predicted"/>
<dbReference type="PANTHER" id="PTHR31170:SF9">
    <property type="entry name" value="PROTEIN, PUTATIVE (DUF247)-RELATED"/>
    <property type="match status" value="1"/>
</dbReference>
<keyword evidence="2" id="KW-1133">Transmembrane helix</keyword>
<dbReference type="AlphaFoldDB" id="A0AAE1N6L3"/>
<keyword evidence="2" id="KW-0472">Membrane</keyword>
<keyword evidence="2" id="KW-0812">Transmembrane</keyword>
<feature type="transmembrane region" description="Helical" evidence="2">
    <location>
        <begin position="408"/>
        <end position="432"/>
    </location>
</feature>
<evidence type="ECO:0000313" key="4">
    <source>
        <dbReference type="Proteomes" id="UP001293593"/>
    </source>
</evidence>
<reference evidence="3" key="1">
    <citation type="submission" date="2023-10" db="EMBL/GenBank/DDBJ databases">
        <title>Chromosome-level genome of the transformable northern wattle, Acacia crassicarpa.</title>
        <authorList>
            <person name="Massaro I."/>
            <person name="Sinha N.R."/>
            <person name="Poethig S."/>
            <person name="Leichty A.R."/>
        </authorList>
    </citation>
    <scope>NUCLEOTIDE SEQUENCE</scope>
    <source>
        <strain evidence="3">Acra3RX</strain>
        <tissue evidence="3">Leaf</tissue>
    </source>
</reference>
<evidence type="ECO:0000256" key="2">
    <source>
        <dbReference type="SAM" id="Phobius"/>
    </source>
</evidence>